<evidence type="ECO:0000313" key="3">
    <source>
        <dbReference type="Proteomes" id="UP000092461"/>
    </source>
</evidence>
<dbReference type="PANTHER" id="PTHR47331:SF6">
    <property type="entry name" value="DOUBLECORTIN DOMAIN-CONTAINING PROTEIN"/>
    <property type="match status" value="1"/>
</dbReference>
<dbReference type="InterPro" id="IPR036397">
    <property type="entry name" value="RNaseH_sf"/>
</dbReference>
<dbReference type="Proteomes" id="UP000092461">
    <property type="component" value="Unassembled WGS sequence"/>
</dbReference>
<evidence type="ECO:0000313" key="2">
    <source>
        <dbReference type="EnsemblMetazoa" id="LLOJ007498-PA"/>
    </source>
</evidence>
<dbReference type="EMBL" id="AJWK01024864">
    <property type="status" value="NOT_ANNOTATED_CDS"/>
    <property type="molecule type" value="Genomic_DNA"/>
</dbReference>
<dbReference type="SUPFAM" id="SSF53098">
    <property type="entry name" value="Ribonuclease H-like"/>
    <property type="match status" value="1"/>
</dbReference>
<name>A0A1B0CRK0_LUTLO</name>
<dbReference type="EnsemblMetazoa" id="LLOJ007498-RA">
    <property type="protein sequence ID" value="LLOJ007498-PA"/>
    <property type="gene ID" value="LLOJ007498"/>
</dbReference>
<dbReference type="Pfam" id="PF18701">
    <property type="entry name" value="DUF5641"/>
    <property type="match status" value="1"/>
</dbReference>
<sequence length="319" mass="36654">MAPLPPERVNDCVFPFVKCGMDFFGPLEVKVGRRIEKRWGVIFTCMATRAVHLEIVHSMTTNSAIMAIRRMENIWGPITDIFCDNGTNLRGADNEFRRLFESLDKDEIQDYLSEKRVQFHFSPPATPHMGGVWERLIRSVKTVLKEVMKSQHPSDEELRTYFTEVQCILNNRPLTYVATEPEDDTALTPNLILLRRSGDNRPIGEFDDGDLISRKTWRKVQRMADQFWQRWMREYLPELARRTKWYHPVKPIAVGDVVVICDGQLPRNKWPMGRVVEVFVGKDGKIRSAAVQTKEGVYDRPVVKLAALDVSSAASSDSN</sequence>
<dbReference type="PANTHER" id="PTHR47331">
    <property type="entry name" value="PHD-TYPE DOMAIN-CONTAINING PROTEIN"/>
    <property type="match status" value="1"/>
</dbReference>
<keyword evidence="3" id="KW-1185">Reference proteome</keyword>
<evidence type="ECO:0000259" key="1">
    <source>
        <dbReference type="PROSITE" id="PS50994"/>
    </source>
</evidence>
<dbReference type="PROSITE" id="PS50994">
    <property type="entry name" value="INTEGRASE"/>
    <property type="match status" value="1"/>
</dbReference>
<feature type="domain" description="Integrase catalytic" evidence="1">
    <location>
        <begin position="11"/>
        <end position="197"/>
    </location>
</feature>
<dbReference type="InterPro" id="IPR040676">
    <property type="entry name" value="DUF5641"/>
</dbReference>
<dbReference type="Gene3D" id="3.30.420.10">
    <property type="entry name" value="Ribonuclease H-like superfamily/Ribonuclease H"/>
    <property type="match status" value="1"/>
</dbReference>
<dbReference type="GO" id="GO:0015074">
    <property type="term" value="P:DNA integration"/>
    <property type="evidence" value="ECO:0007669"/>
    <property type="project" value="InterPro"/>
</dbReference>
<proteinExistence type="predicted"/>
<organism evidence="2 3">
    <name type="scientific">Lutzomyia longipalpis</name>
    <name type="common">Sand fly</name>
    <dbReference type="NCBI Taxonomy" id="7200"/>
    <lineage>
        <taxon>Eukaryota</taxon>
        <taxon>Metazoa</taxon>
        <taxon>Ecdysozoa</taxon>
        <taxon>Arthropoda</taxon>
        <taxon>Hexapoda</taxon>
        <taxon>Insecta</taxon>
        <taxon>Pterygota</taxon>
        <taxon>Neoptera</taxon>
        <taxon>Endopterygota</taxon>
        <taxon>Diptera</taxon>
        <taxon>Nematocera</taxon>
        <taxon>Psychodoidea</taxon>
        <taxon>Psychodidae</taxon>
        <taxon>Lutzomyia</taxon>
        <taxon>Lutzomyia</taxon>
    </lineage>
</organism>
<reference evidence="2" key="1">
    <citation type="submission" date="2020-05" db="UniProtKB">
        <authorList>
            <consortium name="EnsemblMetazoa"/>
        </authorList>
    </citation>
    <scope>IDENTIFICATION</scope>
    <source>
        <strain evidence="2">Jacobina</strain>
    </source>
</reference>
<dbReference type="GO" id="GO:0003676">
    <property type="term" value="F:nucleic acid binding"/>
    <property type="evidence" value="ECO:0007669"/>
    <property type="project" value="InterPro"/>
</dbReference>
<dbReference type="InterPro" id="IPR012337">
    <property type="entry name" value="RNaseH-like_sf"/>
</dbReference>
<dbReference type="AlphaFoldDB" id="A0A1B0CRK0"/>
<dbReference type="VEuPathDB" id="VectorBase:LLOJ007498"/>
<protein>
    <recommendedName>
        <fullName evidence="1">Integrase catalytic domain-containing protein</fullName>
    </recommendedName>
</protein>
<dbReference type="VEuPathDB" id="VectorBase:LLONM1_003257"/>
<accession>A0A1B0CRK0</accession>
<dbReference type="InterPro" id="IPR001584">
    <property type="entry name" value="Integrase_cat-core"/>
</dbReference>